<dbReference type="STRING" id="418784.A0A2P7YPP9"/>
<evidence type="ECO:0000256" key="4">
    <source>
        <dbReference type="ARBA" id="ARBA00022989"/>
    </source>
</evidence>
<protein>
    <submittedName>
        <fullName evidence="7">Uncharacterized protein</fullName>
    </submittedName>
</protein>
<organism evidence="7 8">
    <name type="scientific">Candidozyma pseudohaemuli</name>
    <dbReference type="NCBI Taxonomy" id="418784"/>
    <lineage>
        <taxon>Eukaryota</taxon>
        <taxon>Fungi</taxon>
        <taxon>Dikarya</taxon>
        <taxon>Ascomycota</taxon>
        <taxon>Saccharomycotina</taxon>
        <taxon>Pichiomycetes</taxon>
        <taxon>Metschnikowiaceae</taxon>
        <taxon>Candidozyma</taxon>
    </lineage>
</organism>
<comment type="caution">
    <text evidence="7">The sequence shown here is derived from an EMBL/GenBank/DDBJ whole genome shotgun (WGS) entry which is preliminary data.</text>
</comment>
<keyword evidence="5 6" id="KW-0472">Membrane</keyword>
<dbReference type="GO" id="GO:0005778">
    <property type="term" value="C:peroxisomal membrane"/>
    <property type="evidence" value="ECO:0007669"/>
    <property type="project" value="TreeGrafter"/>
</dbReference>
<comment type="subcellular location">
    <subcellularLocation>
        <location evidence="1">Membrane</location>
        <topology evidence="1">Multi-pass membrane protein</topology>
    </subcellularLocation>
</comment>
<reference evidence="7 8" key="1">
    <citation type="submission" date="2018-03" db="EMBL/GenBank/DDBJ databases">
        <title>Candida pseudohaemulonii genome assembly and annotation.</title>
        <authorList>
            <person name="Munoz J.F."/>
            <person name="Gade L.G."/>
            <person name="Chow N.A."/>
            <person name="Litvintseva A.P."/>
            <person name="Loparev V.N."/>
            <person name="Cuomo C.A."/>
        </authorList>
    </citation>
    <scope>NUCLEOTIDE SEQUENCE [LARGE SCALE GENOMIC DNA]</scope>
    <source>
        <strain evidence="7 8">B12108</strain>
    </source>
</reference>
<dbReference type="AlphaFoldDB" id="A0A2P7YPP9"/>
<keyword evidence="3 6" id="KW-0812">Transmembrane</keyword>
<dbReference type="PANTHER" id="PTHR11266:SF93">
    <property type="entry name" value="INTEGRAL MEMBRANE PROTEIN 25D9-6"/>
    <property type="match status" value="1"/>
</dbReference>
<evidence type="ECO:0000313" key="8">
    <source>
        <dbReference type="Proteomes" id="UP000241107"/>
    </source>
</evidence>
<dbReference type="InterPro" id="IPR007248">
    <property type="entry name" value="Mpv17_PMP22"/>
</dbReference>
<dbReference type="GeneID" id="36566586"/>
<comment type="similarity">
    <text evidence="2 6">Belongs to the peroxisomal membrane protein PXMP2/4 family.</text>
</comment>
<dbReference type="VEuPathDB" id="FungiDB:C7M61_003197"/>
<dbReference type="Proteomes" id="UP000241107">
    <property type="component" value="Unassembled WGS sequence"/>
</dbReference>
<keyword evidence="4 6" id="KW-1133">Transmembrane helix</keyword>
<name>A0A2P7YPP9_9ASCO</name>
<dbReference type="PANTHER" id="PTHR11266">
    <property type="entry name" value="PEROXISOMAL MEMBRANE PROTEIN 2, PXMP2 MPV17"/>
    <property type="match status" value="1"/>
</dbReference>
<dbReference type="OrthoDB" id="860at2759"/>
<feature type="transmembrane region" description="Helical" evidence="6">
    <location>
        <begin position="59"/>
        <end position="78"/>
    </location>
</feature>
<proteinExistence type="inferred from homology"/>
<accession>A0A2P7YPP9</accession>
<evidence type="ECO:0000256" key="3">
    <source>
        <dbReference type="ARBA" id="ARBA00022692"/>
    </source>
</evidence>
<evidence type="ECO:0000313" key="7">
    <source>
        <dbReference type="EMBL" id="PSK37946.1"/>
    </source>
</evidence>
<dbReference type="EMBL" id="PYFQ01000007">
    <property type="protein sequence ID" value="PSK37946.1"/>
    <property type="molecule type" value="Genomic_DNA"/>
</dbReference>
<evidence type="ECO:0000256" key="1">
    <source>
        <dbReference type="ARBA" id="ARBA00004141"/>
    </source>
</evidence>
<feature type="transmembrane region" description="Helical" evidence="6">
    <location>
        <begin position="179"/>
        <end position="199"/>
    </location>
</feature>
<sequence length="214" mass="24147">MSLNQQYLVYLAKYPLLTKLATLGVLAALNEMIALGVSGDVKKTEFNLLGAKIRIRHVLSPRILQMVFYGACIATPISHNLYGVLNKFFTGKLTPRMKLLQLLTSLCTVTPCLSAVYVAWLSFLNGYKSQGAGLFGEIQRLFRVLTWGLKNNFPTVYKTSLGTTVVAMTVAQNFLPPELWVVFFSLVYFVVGTIQNTRIKMRARREREKNEKKE</sequence>
<dbReference type="RefSeq" id="XP_024713456.1">
    <property type="nucleotide sequence ID" value="XM_024858546.1"/>
</dbReference>
<gene>
    <name evidence="7" type="ORF">C7M61_003197</name>
</gene>
<keyword evidence="8" id="KW-1185">Reference proteome</keyword>
<feature type="transmembrane region" description="Helical" evidence="6">
    <location>
        <begin position="99"/>
        <end position="120"/>
    </location>
</feature>
<evidence type="ECO:0000256" key="5">
    <source>
        <dbReference type="ARBA" id="ARBA00023136"/>
    </source>
</evidence>
<evidence type="ECO:0000256" key="6">
    <source>
        <dbReference type="RuleBase" id="RU363053"/>
    </source>
</evidence>
<evidence type="ECO:0000256" key="2">
    <source>
        <dbReference type="ARBA" id="ARBA00006824"/>
    </source>
</evidence>